<accession>A0ACC2H2I8</accession>
<protein>
    <submittedName>
        <fullName evidence="1">Uncharacterized protein</fullName>
    </submittedName>
</protein>
<reference evidence="1" key="1">
    <citation type="submission" date="2021-05" db="EMBL/GenBank/DDBJ databases">
        <authorList>
            <person name="Pan Q."/>
            <person name="Jouanno E."/>
            <person name="Zahm M."/>
            <person name="Klopp C."/>
            <person name="Cabau C."/>
            <person name="Louis A."/>
            <person name="Berthelot C."/>
            <person name="Parey E."/>
            <person name="Roest Crollius H."/>
            <person name="Montfort J."/>
            <person name="Robinson-Rechavi M."/>
            <person name="Bouchez O."/>
            <person name="Lampietro C."/>
            <person name="Lopez Roques C."/>
            <person name="Donnadieu C."/>
            <person name="Postlethwait J."/>
            <person name="Bobe J."/>
            <person name="Dillon D."/>
            <person name="Chandos A."/>
            <person name="von Hippel F."/>
            <person name="Guiguen Y."/>
        </authorList>
    </citation>
    <scope>NUCLEOTIDE SEQUENCE</scope>
    <source>
        <strain evidence="1">YG-Jan2019</strain>
    </source>
</reference>
<keyword evidence="2" id="KW-1185">Reference proteome</keyword>
<sequence>MASIRYLKSSSGQQLRVLSTILLIASPKYKVVPLVRVAYHGSVGHLRQVAYLKVQMDSQLSTKKCKDHFQLCSAEIAHVGKGGSLNNQGSLRASK</sequence>
<dbReference type="EMBL" id="CM055733">
    <property type="protein sequence ID" value="KAJ8009972.1"/>
    <property type="molecule type" value="Genomic_DNA"/>
</dbReference>
<gene>
    <name evidence="1" type="ORF">DPEC_G00069720</name>
</gene>
<comment type="caution">
    <text evidence="1">The sequence shown here is derived from an EMBL/GenBank/DDBJ whole genome shotgun (WGS) entry which is preliminary data.</text>
</comment>
<organism evidence="1 2">
    <name type="scientific">Dallia pectoralis</name>
    <name type="common">Alaska blackfish</name>
    <dbReference type="NCBI Taxonomy" id="75939"/>
    <lineage>
        <taxon>Eukaryota</taxon>
        <taxon>Metazoa</taxon>
        <taxon>Chordata</taxon>
        <taxon>Craniata</taxon>
        <taxon>Vertebrata</taxon>
        <taxon>Euteleostomi</taxon>
        <taxon>Actinopterygii</taxon>
        <taxon>Neopterygii</taxon>
        <taxon>Teleostei</taxon>
        <taxon>Protacanthopterygii</taxon>
        <taxon>Esociformes</taxon>
        <taxon>Umbridae</taxon>
        <taxon>Dallia</taxon>
    </lineage>
</organism>
<evidence type="ECO:0000313" key="2">
    <source>
        <dbReference type="Proteomes" id="UP001157502"/>
    </source>
</evidence>
<name>A0ACC2H2I8_DALPE</name>
<dbReference type="Proteomes" id="UP001157502">
    <property type="component" value="Chromosome 6"/>
</dbReference>
<evidence type="ECO:0000313" key="1">
    <source>
        <dbReference type="EMBL" id="KAJ8009972.1"/>
    </source>
</evidence>
<proteinExistence type="predicted"/>